<dbReference type="Proteomes" id="UP000317371">
    <property type="component" value="Unassembled WGS sequence"/>
</dbReference>
<evidence type="ECO:0000259" key="1">
    <source>
        <dbReference type="Pfam" id="PF08349"/>
    </source>
</evidence>
<dbReference type="InParanoid" id="A0A540VE55"/>
<evidence type="ECO:0000313" key="2">
    <source>
        <dbReference type="EMBL" id="TQE95049.1"/>
    </source>
</evidence>
<dbReference type="InterPro" id="IPR004260">
    <property type="entry name" value="Pyr-dimer_DNA_glycosylase"/>
</dbReference>
<dbReference type="OrthoDB" id="9782576at2"/>
<dbReference type="EMBL" id="VIGC01000017">
    <property type="protein sequence ID" value="TQE95049.1"/>
    <property type="molecule type" value="Genomic_DNA"/>
</dbReference>
<dbReference type="SUPFAM" id="SSF47077">
    <property type="entry name" value="T4 endonuclease V"/>
    <property type="match status" value="1"/>
</dbReference>
<dbReference type="AlphaFoldDB" id="A0A540VE55"/>
<gene>
    <name evidence="2" type="ORF">FKZ61_13780</name>
</gene>
<dbReference type="RefSeq" id="WP_141610726.1">
    <property type="nucleotide sequence ID" value="NZ_VIGC02000017.1"/>
</dbReference>
<accession>A0A540VE55</accession>
<dbReference type="Pfam" id="PF03013">
    <property type="entry name" value="Pyr_excise"/>
    <property type="match status" value="1"/>
</dbReference>
<dbReference type="Pfam" id="PF08349">
    <property type="entry name" value="DUF1722"/>
    <property type="match status" value="1"/>
</dbReference>
<reference evidence="2 3" key="1">
    <citation type="submission" date="2019-06" db="EMBL/GenBank/DDBJ databases">
        <title>Genome sequence of Litorilinea aerophila BAA-2444.</title>
        <authorList>
            <person name="Maclea K.S."/>
            <person name="Maurais E.G."/>
            <person name="Iannazzi L.C."/>
        </authorList>
    </citation>
    <scope>NUCLEOTIDE SEQUENCE [LARGE SCALE GENOMIC DNA]</scope>
    <source>
        <strain evidence="2 3">ATCC BAA-2444</strain>
    </source>
</reference>
<protein>
    <submittedName>
        <fullName evidence="2">DUF1722 domain-containing protein</fullName>
    </submittedName>
</protein>
<proteinExistence type="predicted"/>
<dbReference type="InterPro" id="IPR013560">
    <property type="entry name" value="DUF1722"/>
</dbReference>
<evidence type="ECO:0000313" key="3">
    <source>
        <dbReference type="Proteomes" id="UP000317371"/>
    </source>
</evidence>
<sequence>MRIWDLHPGYLDRQRLLGEHRELHGLASVHLHGKKGYAAHPETRRWAGCLGALAVRHELLVAEMALRGYRHHSPLLIQPDPTCWPGYLDTPARQLALLAGKYTAGEQGRIPLPRHLQQAWAQHKYSVLARDPNAYRSFGRRAAEPRNALDEEFLHELIQLLRQPPTRGGVQNAIDHMWGHVAQYATPTERHAAGQDLATRWHLTQRLARDHAEDYLWHSTALSEMTFWLTWL</sequence>
<comment type="caution">
    <text evidence="2">The sequence shown here is derived from an EMBL/GenBank/DDBJ whole genome shotgun (WGS) entry which is preliminary data.</text>
</comment>
<feature type="domain" description="DUF1722" evidence="1">
    <location>
        <begin position="124"/>
        <end position="193"/>
    </location>
</feature>
<keyword evidence="3" id="KW-1185">Reference proteome</keyword>
<organism evidence="2 3">
    <name type="scientific">Litorilinea aerophila</name>
    <dbReference type="NCBI Taxonomy" id="1204385"/>
    <lineage>
        <taxon>Bacteria</taxon>
        <taxon>Bacillati</taxon>
        <taxon>Chloroflexota</taxon>
        <taxon>Caldilineae</taxon>
        <taxon>Caldilineales</taxon>
        <taxon>Caldilineaceae</taxon>
        <taxon>Litorilinea</taxon>
    </lineage>
</organism>
<name>A0A540VE55_9CHLR</name>